<name>A0A1I5QYT4_9FIRM</name>
<keyword evidence="6 7" id="KW-0472">Membrane</keyword>
<feature type="transmembrane region" description="Helical" evidence="7">
    <location>
        <begin position="393"/>
        <end position="415"/>
    </location>
</feature>
<feature type="transmembrane region" description="Helical" evidence="7">
    <location>
        <begin position="358"/>
        <end position="381"/>
    </location>
</feature>
<evidence type="ECO:0000256" key="1">
    <source>
        <dbReference type="ARBA" id="ARBA00004651"/>
    </source>
</evidence>
<keyword evidence="4 7" id="KW-0812">Transmembrane</keyword>
<evidence type="ECO:0000313" key="9">
    <source>
        <dbReference type="Proteomes" id="UP000182624"/>
    </source>
</evidence>
<evidence type="ECO:0000313" key="8">
    <source>
        <dbReference type="EMBL" id="SFP51403.1"/>
    </source>
</evidence>
<feature type="transmembrane region" description="Helical" evidence="7">
    <location>
        <begin position="67"/>
        <end position="90"/>
    </location>
</feature>
<feature type="transmembrane region" description="Helical" evidence="7">
    <location>
        <begin position="322"/>
        <end position="346"/>
    </location>
</feature>
<evidence type="ECO:0000256" key="4">
    <source>
        <dbReference type="ARBA" id="ARBA00022692"/>
    </source>
</evidence>
<dbReference type="InterPro" id="IPR052031">
    <property type="entry name" value="Membrane_Transporter-Flippase"/>
</dbReference>
<dbReference type="NCBIfam" id="TIGR00797">
    <property type="entry name" value="matE"/>
    <property type="match status" value="1"/>
</dbReference>
<dbReference type="GO" id="GO:0042910">
    <property type="term" value="F:xenobiotic transmembrane transporter activity"/>
    <property type="evidence" value="ECO:0007669"/>
    <property type="project" value="InterPro"/>
</dbReference>
<keyword evidence="9" id="KW-1185">Reference proteome</keyword>
<dbReference type="Proteomes" id="UP000182624">
    <property type="component" value="Unassembled WGS sequence"/>
</dbReference>
<keyword evidence="3" id="KW-1003">Cell membrane</keyword>
<dbReference type="GO" id="GO:0005886">
    <property type="term" value="C:plasma membrane"/>
    <property type="evidence" value="ECO:0007669"/>
    <property type="project" value="UniProtKB-SubCell"/>
</dbReference>
<dbReference type="InterPro" id="IPR002528">
    <property type="entry name" value="MATE_fam"/>
</dbReference>
<evidence type="ECO:0000256" key="2">
    <source>
        <dbReference type="ARBA" id="ARBA00022448"/>
    </source>
</evidence>
<organism evidence="8 9">
    <name type="scientific">Butyrivibrio proteoclasticus</name>
    <dbReference type="NCBI Taxonomy" id="43305"/>
    <lineage>
        <taxon>Bacteria</taxon>
        <taxon>Bacillati</taxon>
        <taxon>Bacillota</taxon>
        <taxon>Clostridia</taxon>
        <taxon>Lachnospirales</taxon>
        <taxon>Lachnospiraceae</taxon>
        <taxon>Butyrivibrio</taxon>
    </lineage>
</organism>
<dbReference type="PANTHER" id="PTHR43549">
    <property type="entry name" value="MULTIDRUG RESISTANCE PROTEIN YPNP-RELATED"/>
    <property type="match status" value="1"/>
</dbReference>
<evidence type="ECO:0000256" key="3">
    <source>
        <dbReference type="ARBA" id="ARBA00022475"/>
    </source>
</evidence>
<comment type="subcellular location">
    <subcellularLocation>
        <location evidence="1">Cell membrane</location>
        <topology evidence="1">Multi-pass membrane protein</topology>
    </subcellularLocation>
</comment>
<feature type="transmembrane region" description="Helical" evidence="7">
    <location>
        <begin position="175"/>
        <end position="195"/>
    </location>
</feature>
<dbReference type="CDD" id="cd13138">
    <property type="entry name" value="MATE_yoeA_like"/>
    <property type="match status" value="1"/>
</dbReference>
<evidence type="ECO:0000256" key="5">
    <source>
        <dbReference type="ARBA" id="ARBA00022989"/>
    </source>
</evidence>
<keyword evidence="2" id="KW-0813">Transport</keyword>
<protein>
    <submittedName>
        <fullName evidence="8">Putative efflux protein, MATE family</fullName>
    </submittedName>
</protein>
<dbReference type="InterPro" id="IPR048279">
    <property type="entry name" value="MdtK-like"/>
</dbReference>
<feature type="transmembrane region" description="Helical" evidence="7">
    <location>
        <begin position="427"/>
        <end position="446"/>
    </location>
</feature>
<evidence type="ECO:0000256" key="6">
    <source>
        <dbReference type="ARBA" id="ARBA00023136"/>
    </source>
</evidence>
<dbReference type="AlphaFoldDB" id="A0A1I5QYT4"/>
<gene>
    <name evidence="8" type="ORF">SAMN04487928_10330</name>
</gene>
<keyword evidence="5 7" id="KW-1133">Transmembrane helix</keyword>
<proteinExistence type="predicted"/>
<feature type="transmembrane region" description="Helical" evidence="7">
    <location>
        <begin position="102"/>
        <end position="123"/>
    </location>
</feature>
<reference evidence="9" key="1">
    <citation type="submission" date="2016-10" db="EMBL/GenBank/DDBJ databases">
        <authorList>
            <person name="Varghese N."/>
            <person name="Submissions S."/>
        </authorList>
    </citation>
    <scope>NUCLEOTIDE SEQUENCE [LARGE SCALE GENOMIC DNA]</scope>
    <source>
        <strain evidence="9">P18</strain>
    </source>
</reference>
<dbReference type="GO" id="GO:0015297">
    <property type="term" value="F:antiporter activity"/>
    <property type="evidence" value="ECO:0007669"/>
    <property type="project" value="InterPro"/>
</dbReference>
<dbReference type="EMBL" id="FOXO01000003">
    <property type="protein sequence ID" value="SFP51403.1"/>
    <property type="molecule type" value="Genomic_DNA"/>
</dbReference>
<evidence type="ECO:0000256" key="7">
    <source>
        <dbReference type="SAM" id="Phobius"/>
    </source>
</evidence>
<feature type="transmembrane region" description="Helical" evidence="7">
    <location>
        <begin position="201"/>
        <end position="223"/>
    </location>
</feature>
<dbReference type="Pfam" id="PF01554">
    <property type="entry name" value="MatE"/>
    <property type="match status" value="2"/>
</dbReference>
<dbReference type="OrthoDB" id="9776324at2"/>
<feature type="transmembrane region" description="Helical" evidence="7">
    <location>
        <begin position="143"/>
        <end position="163"/>
    </location>
</feature>
<sequence>MDTMNKKNNKPITNMTTGTLLDKIVLFALPLAITSILQQLFNAADLAVVGRFASPQAMAAVGSNSSVINLIISFFVGLSVGANALIAMEIGSGHKERINETVHTVITVSLIAGCSLIVIGFFVSKPLLILMAAPAEVMNLAILYLRIYFFAMPALMIYNYGSAILRSKGDSKRPLYAMVLSGIINIFLNLIFVIIFHLHVIGVAIATVFSNMFGAGLVLYFLLTEEETFRLSFKKLCVNKDYLIKMLKIGLPAGLQGAVFSLSNVVIQSTVNSFGADAIAGATAATNFDFISYCAMNGFAQAAVTFTSQNYGAKRYDRCKKVFRISMGCGVGASVIVVLILSVFRYQVINLFTTDPAVIEYAMIRISSAFYFHYLIGTYEISGGCLRGMNRSLFPALISIFGTCVFRLIYVFTYIPKHHNFSSLFHVYPLSWLLTGAITISVYFIVRAKVFKEHD</sequence>
<dbReference type="PANTHER" id="PTHR43549:SF3">
    <property type="entry name" value="MULTIDRUG RESISTANCE PROTEIN YPNP-RELATED"/>
    <property type="match status" value="1"/>
</dbReference>
<dbReference type="PIRSF" id="PIRSF006603">
    <property type="entry name" value="DinF"/>
    <property type="match status" value="1"/>
</dbReference>
<accession>A0A1I5QYT4</accession>